<dbReference type="EC" id="5.2.1.8" evidence="4"/>
<comment type="similarity">
    <text evidence="1 4">Belongs to the cyclophilin-type PPIase family.</text>
</comment>
<keyword evidence="4" id="KW-0732">Signal</keyword>
<comment type="function">
    <text evidence="4">PPIases accelerate the folding of proteins. It catalyzes the cis-trans isomerization of proline imidic peptide bonds in oligopeptides.</text>
</comment>
<keyword evidence="3 4" id="KW-0413">Isomerase</keyword>
<evidence type="ECO:0000256" key="1">
    <source>
        <dbReference type="ARBA" id="ARBA00007365"/>
    </source>
</evidence>
<organism evidence="6 7">
    <name type="scientific">Camelimonas abortus</name>
    <dbReference type="NCBI Taxonomy" id="1017184"/>
    <lineage>
        <taxon>Bacteria</taxon>
        <taxon>Pseudomonadati</taxon>
        <taxon>Pseudomonadota</taxon>
        <taxon>Alphaproteobacteria</taxon>
        <taxon>Hyphomicrobiales</taxon>
        <taxon>Chelatococcaceae</taxon>
        <taxon>Camelimonas</taxon>
    </lineage>
</organism>
<reference evidence="7" key="1">
    <citation type="journal article" date="2019" name="Int. J. Syst. Evol. Microbiol.">
        <title>The Global Catalogue of Microorganisms (GCM) 10K type strain sequencing project: providing services to taxonomists for standard genome sequencing and annotation.</title>
        <authorList>
            <consortium name="The Broad Institute Genomics Platform"/>
            <consortium name="The Broad Institute Genome Sequencing Center for Infectious Disease"/>
            <person name="Wu L."/>
            <person name="Ma J."/>
        </authorList>
    </citation>
    <scope>NUCLEOTIDE SEQUENCE [LARGE SCALE GENOMIC DNA]</scope>
    <source>
        <strain evidence="7">CCM 7941</strain>
    </source>
</reference>
<dbReference type="InterPro" id="IPR020892">
    <property type="entry name" value="Cyclophilin-type_PPIase_CS"/>
</dbReference>
<name>A0ABV7LD62_9HYPH</name>
<feature type="domain" description="PPIase cyclophilin-type" evidence="5">
    <location>
        <begin position="33"/>
        <end position="187"/>
    </location>
</feature>
<feature type="signal peptide" evidence="4">
    <location>
        <begin position="1"/>
        <end position="24"/>
    </location>
</feature>
<evidence type="ECO:0000259" key="5">
    <source>
        <dbReference type="PROSITE" id="PS50072"/>
    </source>
</evidence>
<keyword evidence="2 4" id="KW-0697">Rotamase</keyword>
<evidence type="ECO:0000256" key="3">
    <source>
        <dbReference type="ARBA" id="ARBA00023235"/>
    </source>
</evidence>
<accession>A0ABV7LD62</accession>
<feature type="chain" id="PRO_5044961085" description="Peptidyl-prolyl cis-trans isomerase" evidence="4">
    <location>
        <begin position="25"/>
        <end position="189"/>
    </location>
</feature>
<dbReference type="Proteomes" id="UP001595536">
    <property type="component" value="Unassembled WGS sequence"/>
</dbReference>
<sequence>MKHALVTTLAACLVSGLFAAPALAESGREAASKAPVVNLDTSHGRIVIRLRPDLAPKHAERIETLTKRGFYNGVPFHRVIEGFMAQTGDPTGTGAGGSDLPDLPAEFSQESFRRGAVGMARAASPNSANSQFFIMYGRAPHLDGKYTLVGEVISGMDVADRIRKGDPARNGLVENPDRIVKMEMAPAGQ</sequence>
<dbReference type="PROSITE" id="PS00170">
    <property type="entry name" value="CSA_PPIASE_1"/>
    <property type="match status" value="1"/>
</dbReference>
<evidence type="ECO:0000256" key="2">
    <source>
        <dbReference type="ARBA" id="ARBA00023110"/>
    </source>
</evidence>
<dbReference type="InterPro" id="IPR029000">
    <property type="entry name" value="Cyclophilin-like_dom_sf"/>
</dbReference>
<dbReference type="Pfam" id="PF00160">
    <property type="entry name" value="Pro_isomerase"/>
    <property type="match status" value="1"/>
</dbReference>
<dbReference type="Gene3D" id="2.40.100.10">
    <property type="entry name" value="Cyclophilin-like"/>
    <property type="match status" value="1"/>
</dbReference>
<dbReference type="PRINTS" id="PR00153">
    <property type="entry name" value="CSAPPISMRASE"/>
</dbReference>
<gene>
    <name evidence="6" type="ORF">ACFOEX_05690</name>
</gene>
<keyword evidence="7" id="KW-1185">Reference proteome</keyword>
<comment type="catalytic activity">
    <reaction evidence="4">
        <text>[protein]-peptidylproline (omega=180) = [protein]-peptidylproline (omega=0)</text>
        <dbReference type="Rhea" id="RHEA:16237"/>
        <dbReference type="Rhea" id="RHEA-COMP:10747"/>
        <dbReference type="Rhea" id="RHEA-COMP:10748"/>
        <dbReference type="ChEBI" id="CHEBI:83833"/>
        <dbReference type="ChEBI" id="CHEBI:83834"/>
        <dbReference type="EC" id="5.2.1.8"/>
    </reaction>
</comment>
<evidence type="ECO:0000256" key="4">
    <source>
        <dbReference type="RuleBase" id="RU363019"/>
    </source>
</evidence>
<dbReference type="PANTHER" id="PTHR45625">
    <property type="entry name" value="PEPTIDYL-PROLYL CIS-TRANS ISOMERASE-RELATED"/>
    <property type="match status" value="1"/>
</dbReference>
<dbReference type="SUPFAM" id="SSF50891">
    <property type="entry name" value="Cyclophilin-like"/>
    <property type="match status" value="1"/>
</dbReference>
<dbReference type="GO" id="GO:0003755">
    <property type="term" value="F:peptidyl-prolyl cis-trans isomerase activity"/>
    <property type="evidence" value="ECO:0007669"/>
    <property type="project" value="UniProtKB-EC"/>
</dbReference>
<dbReference type="CDD" id="cd00317">
    <property type="entry name" value="cyclophilin"/>
    <property type="match status" value="1"/>
</dbReference>
<protein>
    <recommendedName>
        <fullName evidence="4">Peptidyl-prolyl cis-trans isomerase</fullName>
        <shortName evidence="4">PPIase</shortName>
        <ecNumber evidence="4">5.2.1.8</ecNumber>
    </recommendedName>
</protein>
<dbReference type="EMBL" id="JBHRUV010000022">
    <property type="protein sequence ID" value="MFC3265847.1"/>
    <property type="molecule type" value="Genomic_DNA"/>
</dbReference>
<evidence type="ECO:0000313" key="7">
    <source>
        <dbReference type="Proteomes" id="UP001595536"/>
    </source>
</evidence>
<dbReference type="PANTHER" id="PTHR45625:SF4">
    <property type="entry name" value="PEPTIDYLPROLYL ISOMERASE DOMAIN AND WD REPEAT-CONTAINING PROTEIN 1"/>
    <property type="match status" value="1"/>
</dbReference>
<dbReference type="RefSeq" id="WP_376830541.1">
    <property type="nucleotide sequence ID" value="NZ_JBHLWR010000006.1"/>
</dbReference>
<evidence type="ECO:0000313" key="6">
    <source>
        <dbReference type="EMBL" id="MFC3265847.1"/>
    </source>
</evidence>
<proteinExistence type="inferred from homology"/>
<dbReference type="InterPro" id="IPR002130">
    <property type="entry name" value="Cyclophilin-type_PPIase_dom"/>
</dbReference>
<dbReference type="PROSITE" id="PS50072">
    <property type="entry name" value="CSA_PPIASE_2"/>
    <property type="match status" value="1"/>
</dbReference>
<comment type="caution">
    <text evidence="6">The sequence shown here is derived from an EMBL/GenBank/DDBJ whole genome shotgun (WGS) entry which is preliminary data.</text>
</comment>
<dbReference type="InterPro" id="IPR044666">
    <property type="entry name" value="Cyclophilin_A-like"/>
</dbReference>